<dbReference type="AlphaFoldDB" id="D0L2N4"/>
<dbReference type="RefSeq" id="WP_012832596.1">
    <property type="nucleotide sequence ID" value="NC_013441.1"/>
</dbReference>
<keyword evidence="2" id="KW-1185">Reference proteome</keyword>
<evidence type="ECO:0000313" key="1">
    <source>
        <dbReference type="EMBL" id="ACY20009.1"/>
    </source>
</evidence>
<dbReference type="KEGG" id="gbr:Gbro_0687"/>
<dbReference type="STRING" id="526226.Gbro_0687"/>
<accession>D0L2N4</accession>
<name>D0L2N4_GORB4</name>
<protein>
    <submittedName>
        <fullName evidence="1">Uncharacterized protein</fullName>
    </submittedName>
</protein>
<proteinExistence type="predicted"/>
<dbReference type="EMBL" id="CP001802">
    <property type="protein sequence ID" value="ACY20009.1"/>
    <property type="molecule type" value="Genomic_DNA"/>
</dbReference>
<dbReference type="Proteomes" id="UP000001219">
    <property type="component" value="Chromosome"/>
</dbReference>
<dbReference type="HOGENOM" id="CLU_2973067_0_0_11"/>
<reference evidence="2" key="1">
    <citation type="submission" date="2009-10" db="EMBL/GenBank/DDBJ databases">
        <title>The complete chromosome of Gordonia bronchialis DSM 43247.</title>
        <authorList>
            <consortium name="US DOE Joint Genome Institute (JGI-PGF)"/>
            <person name="Lucas S."/>
            <person name="Copeland A."/>
            <person name="Lapidus A."/>
            <person name="Glavina del Rio T."/>
            <person name="Dalin E."/>
            <person name="Tice H."/>
            <person name="Bruce D."/>
            <person name="Goodwin L."/>
            <person name="Pitluck S."/>
            <person name="Kyrpides N."/>
            <person name="Mavromatis K."/>
            <person name="Ivanova N."/>
            <person name="Ovchinnikova G."/>
            <person name="Saunders E."/>
            <person name="Brettin T."/>
            <person name="Detter J.C."/>
            <person name="Han C."/>
            <person name="Larimer F."/>
            <person name="Land M."/>
            <person name="Hauser L."/>
            <person name="Markowitz V."/>
            <person name="Cheng J.-F."/>
            <person name="Hugenholtz P."/>
            <person name="Woyke T."/>
            <person name="Wu D."/>
            <person name="Jando M."/>
            <person name="Schneider S."/>
            <person name="Goeker M."/>
            <person name="Klenk H.-P."/>
            <person name="Eisen J.A."/>
        </authorList>
    </citation>
    <scope>NUCLEOTIDE SEQUENCE [LARGE SCALE GENOMIC DNA]</scope>
    <source>
        <strain evidence="2">ATCC 25592 / DSM 43247 / BCRC 13721 / JCM 3198 / KCTC 3076 / NBRC 16047 / NCTC 10667</strain>
    </source>
</reference>
<sequence>MSWLSRVLDAQHHHLLRGVEGLMPEAANATALCNGPRCVCAESDCDAAADRTVVEWPR</sequence>
<reference evidence="1 2" key="2">
    <citation type="journal article" date="2010" name="Stand. Genomic Sci.">
        <title>Complete genome sequence of Gordonia bronchialis type strain (3410).</title>
        <authorList>
            <person name="Ivanova N."/>
            <person name="Sikorski J."/>
            <person name="Jando M."/>
            <person name="Lapidus A."/>
            <person name="Nolan M."/>
            <person name="Lucas S."/>
            <person name="Del Rio T.G."/>
            <person name="Tice H."/>
            <person name="Copeland A."/>
            <person name="Cheng J.F."/>
            <person name="Chen F."/>
            <person name="Bruce D."/>
            <person name="Goodwin L."/>
            <person name="Pitluck S."/>
            <person name="Mavromatis K."/>
            <person name="Ovchinnikova G."/>
            <person name="Pati A."/>
            <person name="Chen A."/>
            <person name="Palaniappan K."/>
            <person name="Land M."/>
            <person name="Hauser L."/>
            <person name="Chang Y.J."/>
            <person name="Jeffries C.D."/>
            <person name="Chain P."/>
            <person name="Saunders E."/>
            <person name="Han C."/>
            <person name="Detter J.C."/>
            <person name="Brettin T."/>
            <person name="Rohde M."/>
            <person name="Goker M."/>
            <person name="Bristow J."/>
            <person name="Eisen J.A."/>
            <person name="Markowitz V."/>
            <person name="Hugenholtz P."/>
            <person name="Klenk H.P."/>
            <person name="Kyrpides N.C."/>
        </authorList>
    </citation>
    <scope>NUCLEOTIDE SEQUENCE [LARGE SCALE GENOMIC DNA]</scope>
    <source>
        <strain evidence="2">ATCC 25592 / DSM 43247 / BCRC 13721 / JCM 3198 / KCTC 3076 / NBRC 16047 / NCTC 10667</strain>
    </source>
</reference>
<gene>
    <name evidence="1" type="ordered locus">Gbro_0687</name>
</gene>
<organism evidence="1 2">
    <name type="scientific">Gordonia bronchialis (strain ATCC 25592 / DSM 43247 / BCRC 13721 / JCM 3198 / KCTC 3076 / NBRC 16047 / NCTC 10667)</name>
    <name type="common">Rhodococcus bronchialis</name>
    <dbReference type="NCBI Taxonomy" id="526226"/>
    <lineage>
        <taxon>Bacteria</taxon>
        <taxon>Bacillati</taxon>
        <taxon>Actinomycetota</taxon>
        <taxon>Actinomycetes</taxon>
        <taxon>Mycobacteriales</taxon>
        <taxon>Gordoniaceae</taxon>
        <taxon>Gordonia</taxon>
    </lineage>
</organism>
<evidence type="ECO:0000313" key="2">
    <source>
        <dbReference type="Proteomes" id="UP000001219"/>
    </source>
</evidence>